<dbReference type="Gene3D" id="1.10.443.10">
    <property type="entry name" value="Intergrase catalytic core"/>
    <property type="match status" value="1"/>
</dbReference>
<evidence type="ECO:0000256" key="4">
    <source>
        <dbReference type="SAM" id="MobiDB-lite"/>
    </source>
</evidence>
<dbReference type="OrthoDB" id="9805859at2"/>
<protein>
    <submittedName>
        <fullName evidence="6">Site-specific integrase</fullName>
    </submittedName>
</protein>
<dbReference type="GO" id="GO:0006310">
    <property type="term" value="P:DNA recombination"/>
    <property type="evidence" value="ECO:0007669"/>
    <property type="project" value="UniProtKB-KW"/>
</dbReference>
<organism evidence="6 7">
    <name type="scientific">Streptomyces spectabilis</name>
    <dbReference type="NCBI Taxonomy" id="68270"/>
    <lineage>
        <taxon>Bacteria</taxon>
        <taxon>Bacillati</taxon>
        <taxon>Actinomycetota</taxon>
        <taxon>Actinomycetes</taxon>
        <taxon>Kitasatosporales</taxon>
        <taxon>Streptomycetaceae</taxon>
        <taxon>Streptomyces</taxon>
    </lineage>
</organism>
<accession>A0A5P2X442</accession>
<dbReference type="AlphaFoldDB" id="A0A5P2X442"/>
<dbReference type="GO" id="GO:0015074">
    <property type="term" value="P:DNA integration"/>
    <property type="evidence" value="ECO:0007669"/>
    <property type="project" value="InterPro"/>
</dbReference>
<evidence type="ECO:0000313" key="7">
    <source>
        <dbReference type="Proteomes" id="UP000326505"/>
    </source>
</evidence>
<dbReference type="EMBL" id="CP023690">
    <property type="protein sequence ID" value="QEV59783.1"/>
    <property type="molecule type" value="Genomic_DNA"/>
</dbReference>
<comment type="similarity">
    <text evidence="1">Belongs to the 'phage' integrase family.</text>
</comment>
<dbReference type="InterPro" id="IPR011010">
    <property type="entry name" value="DNA_brk_join_enz"/>
</dbReference>
<feature type="domain" description="Tyr recombinase" evidence="5">
    <location>
        <begin position="296"/>
        <end position="506"/>
    </location>
</feature>
<feature type="region of interest" description="Disordered" evidence="4">
    <location>
        <begin position="1"/>
        <end position="55"/>
    </location>
</feature>
<name>A0A5P2X442_STRST</name>
<dbReference type="InterPro" id="IPR013762">
    <property type="entry name" value="Integrase-like_cat_sf"/>
</dbReference>
<evidence type="ECO:0000256" key="3">
    <source>
        <dbReference type="ARBA" id="ARBA00023172"/>
    </source>
</evidence>
<evidence type="ECO:0000256" key="2">
    <source>
        <dbReference type="ARBA" id="ARBA00023125"/>
    </source>
</evidence>
<dbReference type="InterPro" id="IPR002104">
    <property type="entry name" value="Integrase_catalytic"/>
</dbReference>
<evidence type="ECO:0000259" key="5">
    <source>
        <dbReference type="PROSITE" id="PS51898"/>
    </source>
</evidence>
<proteinExistence type="inferred from homology"/>
<dbReference type="PANTHER" id="PTHR30349:SF41">
    <property type="entry name" value="INTEGRASE_RECOMBINASE PROTEIN MJ0367-RELATED"/>
    <property type="match status" value="1"/>
</dbReference>
<reference evidence="6 7" key="1">
    <citation type="submission" date="2017-09" db="EMBL/GenBank/DDBJ databases">
        <authorList>
            <person name="Lee N."/>
            <person name="Cho B.-K."/>
        </authorList>
    </citation>
    <scope>NUCLEOTIDE SEQUENCE [LARGE SCALE GENOMIC DNA]</scope>
    <source>
        <strain evidence="6 7">ATCC 27465</strain>
    </source>
</reference>
<dbReference type="Pfam" id="PF00589">
    <property type="entry name" value="Phage_integrase"/>
    <property type="match status" value="1"/>
</dbReference>
<evidence type="ECO:0000256" key="1">
    <source>
        <dbReference type="ARBA" id="ARBA00008857"/>
    </source>
</evidence>
<dbReference type="RefSeq" id="WP_150510899.1">
    <property type="nucleotide sequence ID" value="NZ_BMSQ01000004.1"/>
</dbReference>
<dbReference type="GO" id="GO:0003677">
    <property type="term" value="F:DNA binding"/>
    <property type="evidence" value="ECO:0007669"/>
    <property type="project" value="UniProtKB-KW"/>
</dbReference>
<dbReference type="InterPro" id="IPR010998">
    <property type="entry name" value="Integrase_recombinase_N"/>
</dbReference>
<dbReference type="Proteomes" id="UP000326505">
    <property type="component" value="Chromosome"/>
</dbReference>
<sequence>MPGTRRAGGISKRCECRGPDGKRLGVACPQLTKRSHGRPRVSQELPPDADGNRRRFQRTGYAELKDAQKDLDRIRAILDLPGDDEDGQRRVGDLLAELQTTRGDIPEPAAVSRKLGVGVPLDGKTTVGEWLETWVASKKTKTTTTNGYRSHIRVHLKPGVGHYRLDRFNVGHAQEFFDAIDERNEVVAAENQARREQEARCKWGKNSRPPAAESARLAVEREKLAAMPPYREITGPATKQRIRSTLRTALNAAIKRQLITFNPASHVELASGKRPKAVLWTDRHVEHWRRTGEKPSPVMVWTPAQIGAFLDEAESSRLYALFHLIAFRGLRRGEGVGQDEANVDLDGQEITIAKEIVVDGWVPFEDEPKTDGSAGTIGLDSLNVAVIREHRVRKAAERAAWNEKAARERSEGKDTPDWAETGKEFVDVDGAWLHPEKVSDEFRRISERADLPPINLRDLRHCAATLIHAGGGDLHAIKETLRHSTIKLASDTYTSLLKEVDLEIAEKAAALVPRARRAQAEAAPAET</sequence>
<dbReference type="KEGG" id="sspb:CP982_14420"/>
<gene>
    <name evidence="6" type="ORF">CP982_14420</name>
</gene>
<dbReference type="SUPFAM" id="SSF56349">
    <property type="entry name" value="DNA breaking-rejoining enzymes"/>
    <property type="match status" value="1"/>
</dbReference>
<dbReference type="InterPro" id="IPR050090">
    <property type="entry name" value="Tyrosine_recombinase_XerCD"/>
</dbReference>
<dbReference type="PANTHER" id="PTHR30349">
    <property type="entry name" value="PHAGE INTEGRASE-RELATED"/>
    <property type="match status" value="1"/>
</dbReference>
<keyword evidence="3" id="KW-0233">DNA recombination</keyword>
<dbReference type="Gene3D" id="1.10.150.130">
    <property type="match status" value="1"/>
</dbReference>
<feature type="compositionally biased region" description="Basic and acidic residues" evidence="4">
    <location>
        <begin position="12"/>
        <end position="23"/>
    </location>
</feature>
<evidence type="ECO:0000313" key="6">
    <source>
        <dbReference type="EMBL" id="QEV59783.1"/>
    </source>
</evidence>
<dbReference type="PROSITE" id="PS51898">
    <property type="entry name" value="TYR_RECOMBINASE"/>
    <property type="match status" value="1"/>
</dbReference>
<keyword evidence="2" id="KW-0238">DNA-binding</keyword>